<gene>
    <name evidence="1" type="ORF">SBAD_LOCUS10193</name>
</gene>
<evidence type="ECO:0000313" key="3">
    <source>
        <dbReference type="WBParaSite" id="SBAD_0001055701-mRNA-1"/>
    </source>
</evidence>
<dbReference type="WBParaSite" id="SBAD_0001055701-mRNA-1">
    <property type="protein sequence ID" value="SBAD_0001055701-mRNA-1"/>
    <property type="gene ID" value="SBAD_0001055701"/>
</dbReference>
<accession>A0A183J2U5</accession>
<name>A0A183J2U5_9BILA</name>
<keyword evidence="2" id="KW-1185">Reference proteome</keyword>
<reference evidence="3" key="1">
    <citation type="submission" date="2016-06" db="UniProtKB">
        <authorList>
            <consortium name="WormBaseParasite"/>
        </authorList>
    </citation>
    <scope>IDENTIFICATION</scope>
</reference>
<evidence type="ECO:0000313" key="2">
    <source>
        <dbReference type="Proteomes" id="UP000270296"/>
    </source>
</evidence>
<dbReference type="OrthoDB" id="761538at2759"/>
<dbReference type="Proteomes" id="UP000270296">
    <property type="component" value="Unassembled WGS sequence"/>
</dbReference>
<dbReference type="Pfam" id="PF22534">
    <property type="entry name" value="RFC_C"/>
    <property type="match status" value="1"/>
</dbReference>
<proteinExistence type="predicted"/>
<dbReference type="GO" id="GO:0003677">
    <property type="term" value="F:DNA binding"/>
    <property type="evidence" value="ECO:0007669"/>
    <property type="project" value="InterPro"/>
</dbReference>
<evidence type="ECO:0000313" key="1">
    <source>
        <dbReference type="EMBL" id="VDP29754.1"/>
    </source>
</evidence>
<reference evidence="1 2" key="2">
    <citation type="submission" date="2018-11" db="EMBL/GenBank/DDBJ databases">
        <authorList>
            <consortium name="Pathogen Informatics"/>
        </authorList>
    </citation>
    <scope>NUCLEOTIDE SEQUENCE [LARGE SCALE GENOMIC DNA]</scope>
</reference>
<dbReference type="Gene3D" id="1.20.272.10">
    <property type="match status" value="1"/>
</dbReference>
<sequence>MPLTDDQEIVDVDWEVYLRETARLIIEEQSPDRLADIRERLYELLTHCIPPDVIFQELLMELLRSCDAMLKAEVTSCAAEFEHRLRLGSKAIYHLEAFVAKFMSVYKKFLEATLSSLE</sequence>
<dbReference type="AlphaFoldDB" id="A0A183J2U5"/>
<dbReference type="GO" id="GO:0006260">
    <property type="term" value="P:DNA replication"/>
    <property type="evidence" value="ECO:0007669"/>
    <property type="project" value="InterPro"/>
</dbReference>
<dbReference type="SUPFAM" id="SSF48019">
    <property type="entry name" value="post-AAA+ oligomerization domain-like"/>
    <property type="match status" value="1"/>
</dbReference>
<dbReference type="InterPro" id="IPR008921">
    <property type="entry name" value="DNA_pol3_clamp-load_cplx_C"/>
</dbReference>
<protein>
    <submittedName>
        <fullName evidence="3">Rep_fac_C domain-containing protein</fullName>
    </submittedName>
</protein>
<dbReference type="EMBL" id="UZAM01013747">
    <property type="protein sequence ID" value="VDP29754.1"/>
    <property type="molecule type" value="Genomic_DNA"/>
</dbReference>
<dbReference type="FunFam" id="1.20.272.10:FF:000002">
    <property type="entry name" value="Replication factor C subunit 3"/>
    <property type="match status" value="1"/>
</dbReference>
<organism evidence="3">
    <name type="scientific">Soboliphyme baturini</name>
    <dbReference type="NCBI Taxonomy" id="241478"/>
    <lineage>
        <taxon>Eukaryota</taxon>
        <taxon>Metazoa</taxon>
        <taxon>Ecdysozoa</taxon>
        <taxon>Nematoda</taxon>
        <taxon>Enoplea</taxon>
        <taxon>Dorylaimia</taxon>
        <taxon>Dioctophymatida</taxon>
        <taxon>Dioctophymatoidea</taxon>
        <taxon>Soboliphymatidae</taxon>
        <taxon>Soboliphyme</taxon>
    </lineage>
</organism>